<sequence length="110" mass="13224">MTIFRITDADQKILKMQTELGLRSGVQNNIQFTFILNFFKFFSILVESQGQIFIEGIQFPFNNTCIWFLQLEASSLNNCFHFFLRRRFILLKKFYFQCSSRIECLLLHLY</sequence>
<keyword evidence="2" id="KW-1185">Reference proteome</keyword>
<comment type="caution">
    <text evidence="1">The sequence shown here is derived from an EMBL/GenBank/DDBJ whole genome shotgun (WGS) entry which is preliminary data.</text>
</comment>
<dbReference type="AlphaFoldDB" id="A0A8S1WSX8"/>
<evidence type="ECO:0000313" key="2">
    <source>
        <dbReference type="Proteomes" id="UP000689195"/>
    </source>
</evidence>
<protein>
    <submittedName>
        <fullName evidence="1">Uncharacterized protein</fullName>
    </submittedName>
</protein>
<evidence type="ECO:0000313" key="1">
    <source>
        <dbReference type="EMBL" id="CAD8191831.1"/>
    </source>
</evidence>
<organism evidence="1 2">
    <name type="scientific">Paramecium pentaurelia</name>
    <dbReference type="NCBI Taxonomy" id="43138"/>
    <lineage>
        <taxon>Eukaryota</taxon>
        <taxon>Sar</taxon>
        <taxon>Alveolata</taxon>
        <taxon>Ciliophora</taxon>
        <taxon>Intramacronucleata</taxon>
        <taxon>Oligohymenophorea</taxon>
        <taxon>Peniculida</taxon>
        <taxon>Parameciidae</taxon>
        <taxon>Paramecium</taxon>
    </lineage>
</organism>
<dbReference type="Proteomes" id="UP000689195">
    <property type="component" value="Unassembled WGS sequence"/>
</dbReference>
<gene>
    <name evidence="1" type="ORF">PPENT_87.1.T1000031</name>
</gene>
<dbReference type="EMBL" id="CAJJDO010000100">
    <property type="protein sequence ID" value="CAD8191831.1"/>
    <property type="molecule type" value="Genomic_DNA"/>
</dbReference>
<proteinExistence type="predicted"/>
<name>A0A8S1WSX8_9CILI</name>
<reference evidence="1" key="1">
    <citation type="submission" date="2021-01" db="EMBL/GenBank/DDBJ databases">
        <authorList>
            <consortium name="Genoscope - CEA"/>
            <person name="William W."/>
        </authorList>
    </citation>
    <scope>NUCLEOTIDE SEQUENCE</scope>
</reference>
<accession>A0A8S1WSX8</accession>